<organism evidence="1 2">
    <name type="scientific">Mycolicibacterium litorale</name>
    <dbReference type="NCBI Taxonomy" id="758802"/>
    <lineage>
        <taxon>Bacteria</taxon>
        <taxon>Bacillati</taxon>
        <taxon>Actinomycetota</taxon>
        <taxon>Actinomycetes</taxon>
        <taxon>Mycobacteriales</taxon>
        <taxon>Mycobacteriaceae</taxon>
        <taxon>Mycolicibacterium</taxon>
    </lineage>
</organism>
<sequence>MTMHDILVMDIRGDVDQSGLERLRTTLDLKKFGRLTDDWDQQFGYRRIARRGERYAKIVLFREFDGSWQLQVIGTEGIEFTPDERATLEADLMSGIRAAGYQATVRNGPVSG</sequence>
<dbReference type="AlphaFoldDB" id="A0A6S6P642"/>
<evidence type="ECO:0000313" key="2">
    <source>
        <dbReference type="Proteomes" id="UP000515734"/>
    </source>
</evidence>
<evidence type="ECO:0000313" key="1">
    <source>
        <dbReference type="EMBL" id="BCI52140.1"/>
    </source>
</evidence>
<dbReference type="EMBL" id="AP023287">
    <property type="protein sequence ID" value="BCI52140.1"/>
    <property type="molecule type" value="Genomic_DNA"/>
</dbReference>
<name>A0A6S6P642_9MYCO</name>
<gene>
    <name evidence="1" type="ORF">NIIDNTM18_14180</name>
</gene>
<reference evidence="1 2" key="1">
    <citation type="submission" date="2020-07" db="EMBL/GenBank/DDBJ databases">
        <title>Complete genome sequence of Mycolicibacterium litorale like strain isolated from cardiac implantable electronic device infection.</title>
        <authorList>
            <person name="Fukano H."/>
            <person name="Miyama H."/>
            <person name="Hoshino Y."/>
        </authorList>
    </citation>
    <scope>NUCLEOTIDE SEQUENCE [LARGE SCALE GENOMIC DNA]</scope>
    <source>
        <strain evidence="1 2">NIIDNTM18</strain>
    </source>
</reference>
<accession>A0A6S6P642</accession>
<dbReference type="Proteomes" id="UP000515734">
    <property type="component" value="Chromosome"/>
</dbReference>
<dbReference type="RefSeq" id="WP_232100552.1">
    <property type="nucleotide sequence ID" value="NZ_AP023287.1"/>
</dbReference>
<proteinExistence type="predicted"/>
<protein>
    <submittedName>
        <fullName evidence="1">Uncharacterized protein</fullName>
    </submittedName>
</protein>